<comment type="caution">
    <text evidence="1">The sequence shown here is derived from an EMBL/GenBank/DDBJ whole genome shotgun (WGS) entry which is preliminary data.</text>
</comment>
<accession>A0ABU1J2I2</accession>
<dbReference type="EMBL" id="JAVDQH010000016">
    <property type="protein sequence ID" value="MDR6245629.1"/>
    <property type="molecule type" value="Genomic_DNA"/>
</dbReference>
<dbReference type="InterPro" id="IPR036249">
    <property type="entry name" value="Thioredoxin-like_sf"/>
</dbReference>
<proteinExistence type="predicted"/>
<sequence length="107" mass="12367">MIQELNEQQAMQLAKESGESVVLYAYTPLCGTCKMGRRMLEAALPLLPEQQVYALNINFAPRFVQELQLTSIPCLIVFEAWRERQPRLLYRLESVQRMIEHVRGTAV</sequence>
<protein>
    <submittedName>
        <fullName evidence="1">Thiol-disulfide isomerase/thioredoxin</fullName>
    </submittedName>
</protein>
<keyword evidence="1" id="KW-0413">Isomerase</keyword>
<evidence type="ECO:0000313" key="2">
    <source>
        <dbReference type="Proteomes" id="UP001185028"/>
    </source>
</evidence>
<name>A0ABU1J2I2_9BACL</name>
<keyword evidence="2" id="KW-1185">Reference proteome</keyword>
<dbReference type="CDD" id="cd02947">
    <property type="entry name" value="TRX_family"/>
    <property type="match status" value="1"/>
</dbReference>
<dbReference type="SUPFAM" id="SSF52833">
    <property type="entry name" value="Thioredoxin-like"/>
    <property type="match status" value="1"/>
</dbReference>
<dbReference type="Gene3D" id="3.40.30.10">
    <property type="entry name" value="Glutaredoxin"/>
    <property type="match status" value="1"/>
</dbReference>
<reference evidence="1 2" key="1">
    <citation type="submission" date="2023-07" db="EMBL/GenBank/DDBJ databases">
        <title>Genomic Encyclopedia of Type Strains, Phase IV (KMG-IV): sequencing the most valuable type-strain genomes for metagenomic binning, comparative biology and taxonomic classification.</title>
        <authorList>
            <person name="Goeker M."/>
        </authorList>
    </citation>
    <scope>NUCLEOTIDE SEQUENCE [LARGE SCALE GENOMIC DNA]</scope>
    <source>
        <strain evidence="1 2">DSM 22170</strain>
    </source>
</reference>
<dbReference type="Proteomes" id="UP001185028">
    <property type="component" value="Unassembled WGS sequence"/>
</dbReference>
<dbReference type="GO" id="GO:0016853">
    <property type="term" value="F:isomerase activity"/>
    <property type="evidence" value="ECO:0007669"/>
    <property type="project" value="UniProtKB-KW"/>
</dbReference>
<dbReference type="RefSeq" id="WP_188777756.1">
    <property type="nucleotide sequence ID" value="NZ_BMMB01000011.1"/>
</dbReference>
<evidence type="ECO:0000313" key="1">
    <source>
        <dbReference type="EMBL" id="MDR6245629.1"/>
    </source>
</evidence>
<gene>
    <name evidence="1" type="ORF">JOC58_003542</name>
</gene>
<organism evidence="1 2">
    <name type="scientific">Paenibacillus hunanensis</name>
    <dbReference type="NCBI Taxonomy" id="539262"/>
    <lineage>
        <taxon>Bacteria</taxon>
        <taxon>Bacillati</taxon>
        <taxon>Bacillota</taxon>
        <taxon>Bacilli</taxon>
        <taxon>Bacillales</taxon>
        <taxon>Paenibacillaceae</taxon>
        <taxon>Paenibacillus</taxon>
    </lineage>
</organism>